<keyword evidence="3" id="KW-0597">Phosphoprotein</keyword>
<dbReference type="Gene3D" id="3.30.300.30">
    <property type="match status" value="6"/>
</dbReference>
<dbReference type="InterPro" id="IPR025110">
    <property type="entry name" value="AMP-bd_C"/>
</dbReference>
<gene>
    <name evidence="5" type="ORF">ATI14_4439</name>
</gene>
<dbReference type="Gene3D" id="3.30.559.10">
    <property type="entry name" value="Chloramphenicol acetyltransferase-like domain"/>
    <property type="match status" value="6"/>
</dbReference>
<dbReference type="Pfam" id="PF00501">
    <property type="entry name" value="AMP-binding"/>
    <property type="match status" value="6"/>
</dbReference>
<dbReference type="InterPro" id="IPR001242">
    <property type="entry name" value="Condensation_dom"/>
</dbReference>
<feature type="domain" description="Carrier" evidence="4">
    <location>
        <begin position="1055"/>
        <end position="1129"/>
    </location>
</feature>
<dbReference type="NCBIfam" id="NF003417">
    <property type="entry name" value="PRK04813.1"/>
    <property type="match status" value="6"/>
</dbReference>
<dbReference type="Pfam" id="PF13193">
    <property type="entry name" value="AMP-binding_C"/>
    <property type="match status" value="6"/>
</dbReference>
<dbReference type="InterPro" id="IPR006162">
    <property type="entry name" value="Ppantetheine_attach_site"/>
</dbReference>
<dbReference type="Gene3D" id="3.40.50.980">
    <property type="match status" value="12"/>
</dbReference>
<dbReference type="InterPro" id="IPR023213">
    <property type="entry name" value="CAT-like_dom_sf"/>
</dbReference>
<dbReference type="RefSeq" id="WP_100831512.1">
    <property type="nucleotide sequence ID" value="NZ_PHHD01000001.1"/>
</dbReference>
<feature type="domain" description="Carrier" evidence="4">
    <location>
        <begin position="2124"/>
        <end position="2198"/>
    </location>
</feature>
<dbReference type="PANTHER" id="PTHR45527">
    <property type="entry name" value="NONRIBOSOMAL PEPTIDE SYNTHETASE"/>
    <property type="match status" value="1"/>
</dbReference>
<dbReference type="InterPro" id="IPR000873">
    <property type="entry name" value="AMP-dep_synth/lig_dom"/>
</dbReference>
<dbReference type="EMBL" id="PHHD01000001">
    <property type="protein sequence ID" value="PKA77396.1"/>
    <property type="molecule type" value="Genomic_DNA"/>
</dbReference>
<organism evidence="5 6">
    <name type="scientific">Pseudomonas tolaasii NCPPB 2192</name>
    <dbReference type="NCBI Taxonomy" id="564423"/>
    <lineage>
        <taxon>Bacteria</taxon>
        <taxon>Pseudomonadati</taxon>
        <taxon>Pseudomonadota</taxon>
        <taxon>Gammaproteobacteria</taxon>
        <taxon>Pseudomonadales</taxon>
        <taxon>Pseudomonadaceae</taxon>
        <taxon>Pseudomonas</taxon>
    </lineage>
</organism>
<dbReference type="InterPro" id="IPR020806">
    <property type="entry name" value="PKS_PP-bd"/>
</dbReference>
<dbReference type="SUPFAM" id="SSF47336">
    <property type="entry name" value="ACP-like"/>
    <property type="match status" value="6"/>
</dbReference>
<dbReference type="CDD" id="cd12117">
    <property type="entry name" value="A_NRPS_Srf_like"/>
    <property type="match status" value="3"/>
</dbReference>
<dbReference type="Pfam" id="PF00550">
    <property type="entry name" value="PP-binding"/>
    <property type="match status" value="6"/>
</dbReference>
<dbReference type="PROSITE" id="PS00012">
    <property type="entry name" value="PHOSPHOPANTETHEINE"/>
    <property type="match status" value="2"/>
</dbReference>
<dbReference type="InterPro" id="IPR010071">
    <property type="entry name" value="AA_adenyl_dom"/>
</dbReference>
<comment type="caution">
    <text evidence="5">The sequence shown here is derived from an EMBL/GenBank/DDBJ whole genome shotgun (WGS) entry which is preliminary data.</text>
</comment>
<dbReference type="NCBIfam" id="TIGR01733">
    <property type="entry name" value="AA-adenyl-dom"/>
    <property type="match status" value="6"/>
</dbReference>
<dbReference type="Pfam" id="PF00668">
    <property type="entry name" value="Condensation"/>
    <property type="match status" value="6"/>
</dbReference>
<sequence length="6466" mass="704747">MSVLELLATLKEKDVQLSVKGDQLVVQGNKQALKEPSVLAALREHKAALIALINAGQYTAQRAGQVDIPANRIAAGCTQITPDMLTLTTLDQPAIDRIVAHIPGGAANIQDIYPLAPLQSGILFHHLSAQQGDPYVLQCAIGMDNRQCLDDFSQALQCVIDRHDSFRTAVIWDGLDEPHQVVLRQAQLQVEELVLDPADGDIRRQLEQRFDTRHFRLDISQAPLIRIAYAHDPQNGRWLALLMLHHIISDHAALAVVQHEIQQYLLGHAAQLGKPVPYRNYVAQARLGVTEQQHEAFFRDMLAEVDEPTLPFGLADVQGDGNALEEAVLAVAPALSQRLRAQARQQGVSTASLCHLAWAQVLAAVTGKQRVVFGTVFLGRMEAGEGAEHALGMLINTLPLRVDIGEQGAQAALKATHARLTALLGHEHAPLVLAQRCSGVAAPQPLFSALLNYRHSTAAHTSDEAEKAWRGIEFFHTEERTNYPLTLSVDEFSDGFSFTVQALPVLGAQRFCGYMHTALEHLIQALEQNAQVPVNQLPVLPDAERQQVLAGFNQTHADYPRGLTIHQRIEQQAERSPEALAVVYDGQTLTYAELNRQANQLAYRLIELGVQPDDRVAICARRSLETLVGLVAILKAGAAYVPVDPAHPLDRIGYLLEDSAPVAVLVQPGLTERLPAMSVPVLELDRLLLEGAARANPQIDGLTPAHLAYVIYTSGSTGLPKGVMVEHQTLDNLVNWHCEAFNLNAGSHTSSVAGFGFDAMAWEVWPALCVGATLHLPPAVQGNEDIDALLAWWLAQPLDVSFLPTPVAEYAFSQNLQHPTLKTLLIGGDRLRQFTQAQRFTLVNNYGPTEATVVATSGVIEAGQTLHIGKPVANAQVYVLDAQLKPVPLGVAGELYVGGAGVARGYLNRAQMTAERFLKDPFSADPQARMYRTGDLVRWLEDGRLDYLGRNDDQVKIRGVRIELGEIETCLSEHPDVREAVVIARDGRLIAYFTAREALDIEHLRRYLQGQLPDAMVPAAYMHLASLPLTANGKLDRKALPEPDQSAQPSRDYVAPVGEVEVALAQIWADVLKVERVGRHDHFFELGGHSLLAVGLISRMRQAGLQADVRVLFSQPTLAALAAAVGHSREVTVEPNRIQPGCTRITPDLLTLVDLDQASLDRIVDSVPGGVSNVQDIYPLAPLQEGILYHHLSAEQGDPYLLQARFSFADVQRLQAFTQALQRVIDRHDILRTAIVLEGLPTPVQVVWRKAELGVQQVHVEDASGDVMAQLEQRFGARQHRLDLASAPLMQLVYAQDPARQRVAAILLFHHIALDHTALEVVSQEMQAYLTDPAAQLAEPVPYRNYVAQARLGVSEQEHEAFFRELLGDIDTPTLPFGLQDVQGDAQHIEEAHLVVDAELDRRLRGQLRQLGVSAASVFHLAWAQVLAAATGQQNVVFGTVLMGRMLGGEGAERALGMFINTLPLRLDIDHRDARAGVRQAHARLSALLGHEHASLALAQRCSQVNAPLPLFSALLNYRHSAAAEGSEQVQQAWQGMEGLGGEERTNYPLTLNVDEWGDGFSLTVLTLAQVGAQRVCGFVHQALEQLVQALEQSSTTALQALTILPAAEREQVLQTFNATTRTYPAALTVHGVFEALVAAQPQALAAVQNGQRLTYGELNNRANRLAHHLLGLGAAPGDRVAILLERSLDLLVAQLAISKCAAVYVPLDVNAPTDRQAFMIEDSGARWVLTTSGTEVSGHRFDLDSLNLSAEPEHNPALEQSSETAAYIMYTSGSTGTPKGVLVPHRAITRLVINNGYAEFNPQDRVAFASNPAFDASTLDVWAPLLNGGAVVVVDQDTLLSREAFAALLQEQSISVLWMTAGLFHQYAEGLLPVFPQLRYLIVGGDVLDPSVIARVLKDGAPQHLLNGYGPTEATTFSTTHEILRADEGSIPIGKPVGNSRAYVLDARQQPVPVGVAGELYIGGQGVALGYLNRADLTAHAFLVDPFNDGGLMYRTGDLVAWRADGTLQYLGRNDQQVKIRGFRIELGEIEARLGEHPQVKDVVVLARQDEPGHKRLVAYFTERENVSIETLRDYLHDQLPDYMVPAAYVRLDSLPLTNNGKVDRKALPVPDQDALLSRGYEAPQGEIETLLAQIWADVLKVEQVGRHDNFFELGGHSLLAVSLIERMRQVELSADVRVLFRQPTLAALAAAVGSGREVAVPANLITPDCERITPALLPLAQLSQAGIDRIVATVPGGVANVQDIYPLAPLQEGVLYHHIRTDEGDPYLLQSSYGFDNLERFQVFADVLQAVIDRHDILRTGLVWEGLESPMQVVWRKARLVVQEVVTDPAAGDVLAQLRERFDARHYRLDLTQAPLMRMVYARDPANRRIVAVLMFHHLVMDHTALDTVQQEMRKILLGHGEALGHAVPYRNYVAQARLGSSEAEHEAFFREMLGTLDEPTLPFGLQDVQGEGHGVGEATHLLDVDLSLRLREQARLAGVSAASLFHLAWAHVLGTLSGRQNVVFGTVLLGRMQGGEGADRALGMFINTLPLRVDVAQVSVRAAVKSTHARLTALLGHEHASLALAQRCSGVAATTPLFNALLNYRHSAGVEDAVEMDQAWHGMYLLHAEERTNYPITLSVDDLGEQFNLSALVVSPIEARRICDYLLTAVTHLVQALEQTPQLPLEHITVLPMDETRQVLEAFNATARAYPDGQTVHDVFQQQAAATPHAVAAVQGAVSLSYTQLNARANKLAHHLLGLGAAPGDRVAILLERSLDLLVAQLAISKCAAVYVPLDVNAPTDRQAFMIEDSGARWVLTTSNTEVSGHRLDLDSLNLSAEPEHNPALEQSSETVAYIMYTSGSTGTPKGVLVPHRAITRLVINNGYAEFNPQDRVAFASNPAFDASTLDVWAPLLNGGAVVVVDQDTLLSRDTFAALLQKQSISVLWMTAGLFHQYAEGLLPVFPQLRYLIVGGDVLDPSVIARVLKDGAPQHLLNGYGPTEATTFSTTHEIQRADEGSIPIGKPVGNSRTYVLDARQQPVPVGVAGELYIGGQGVALGYLNRADLTAHAFLVDPFNDGGLMYRTGDLVAWRADGTLQYLGRNDQQVKIRGFRIELGEIEARLGEHPQVKDVVVLARQDEPGHKRLVAYFTERENVSIEVLRDHLHDQLPDYMVPAAYVRLDSLPLTNNGKVDRKALPVPDQDALLSRGYEAPEGEIETLLAQIWADVLKVEQVGRHDNFFELGGHSLLAVSLIERMRQASLSADVRVLFSQPTLAALAAAVGNGRMTAAPANRISLGCERITPDLLPLANLDQAGIDRVVAGVPGGVANVQDIYALAPLQEGLLYHHVTASHGDPYQQHALFAFDSRERLDAFAKALQAVIARHDILRTALAWDGLETPVQVVWREAPLGLTSLRVDEDGDVAAQVREQLDPSRFPLDLRRAPMMHLGVAHDPRQQRWIGMLVFHHLVNDAASLGVLTAEIEAHMLDQQHRLPASVPYRNYVAQTRQGKDRAAHEAFFRDMLGDFDQPTLAFGVLETMDAASSEQVRGSVPAALGLRIRAQARLAGVSAASLYHLAWAHILGAVSGQDDVVFGTVLLGRLQAGEGADRALGMFINTLPLRVKMAGLQVKAALKQTHAGLSALLAHEHAPLSLAQRCSAVAAPTPLFNSLLNYRHVTAGGENSQQAWEGIVGLESDSIVSYPLVLEVDDLGSEFRLTTRAPRAMGAQRLLDYLLISLDNLANALEMAPRTALPQLSVLPAAERQTLLAFNATDADYPRDTTVVQMIEAQAARAPASIAVVLGDQQLSYHDLNERANRVAHYLRSLGAGADSCVAICMPRSLELIVGLLGILKSGAAYVPLDPEYPAQRLAFALQDSQPLAVLVQDATRGVLGATAVPLVDLADADVAGQPLDNPPALATAHDLAYVIFTSGSTGRPKGVMVEHGSLVNHISWQTRAFGFDATDRILQRTSVAFDASVWEIWTPLAIGARLVLLPAEASRDVEHMARTLVEQGVSIAQFVPSLLRLLVQLPETGVRCRYLFSGGEALDPQLAMQARALTTHGVVNLYGPTEATIDSTSWTFNDAGPLEAVPIGKPIANARAYVLDAHLQLLPLGVAGELYIGGAGVARGYLGRDDLTAERFLADPFNPGGRLYKTGDLVRYLADGTLEYLGRNDDQIKLRGLRIELGEIETCLSGHPEVQEVVVLVRNERLIAYCRAPSSLDIQALRVQVQAQLPSYMVPQAYVLLNTLPLSPNGKVDRKALPDPDLASVLVREYEAPVGETEITLARLWCELLEVEQVGRHDHFFELGGHSLLMVNLMGRMREAGLKADVRTLFNQPTLAALAASVGASEEQAVPANLIPADCTRITPSMLPLATLDQASIERIVATVSGGAANVQDIYPLAPLQEGILYHHLSAVHGDPYVMQLRYAFEHVERLHAFSAALQQVIDRHDILRTGVVWEGLQQPMQVVWRTARLSVQRASPDIRQPRLDLTQAPMLQLLYAEEASDGRVVATLLFHHMILDHVAMEVVQQEMQAFLMGETAQLQAPVPYRNYVAQTRLGQGEQAHEQFFREQLADIEEPTLAFGLQGIADDEPVEEAYVPLDAGLSRRLRVQTRQLGVSAASLFHLAWAQVLGVVSGTERVVFGTVLMGRMQGGDGAERALGMFINTLPLRVDLGAVGVQRALKATHARLNGLLAHEHASLALAQRCSSVAQSTALFSALLNYRHSHGAPVSGAEAQAWQGMQLLQAQEHSNYPLTLSVNDQGEAFSLSALVVASVGAQRICDYVVGVVERLVQALEHAADTPMYHLSILPAHERQQLLSGFNATRIDYPVGQTLHQRFETQVELYPHALAVVYQGQSLTYSELNRQANQLAHQLIELGVQPDDRVAICTRRSLEMLVGLVAILKAGACYVPIDPAHPAERLSYLLEDSAPVAVLIQPALAQRLPTVTAPVLELDSRLWQGPSKGNPQVSGLTTAHLAYVIYTSGSTGLPKGVMVEHQTLENLVNWHCDAFELRHGSHTSSVAGFGFDAMAWEVWPALCVGATLHLPPAREGSEDIDALLKWWLAQPLDVSFLPTPVAEYAFSQSLQHPTLKTLLVGGDRLRQFHTPQRFKLVNNYGPTEATVVATSGVVEAGRALHIGRPVANTQVYLLDAQQQPVPVGVAGELYVAGAGVARGYLNRARMTAERFLKDPFSHDPQARMYRTGDLARWLPDGTLDYLGRNDDQVKIRGVRIELGEIETRLGEHALVREAVVLAREARLVAYFTETHAVSIEDLRSWMQAQLPEYMVPSAYVRLDQMPLTANGKLDRRALPEPGLDALISRGYEEPEGEVETTLAQIWADVLKLEQVGRHDNFFELGGHSLLAVGLVERMREAGLQADVRVLFSQPTLAALAASVGAGHEVAVPPNRIEPGCTQITPDLLPLATLDQASIERIVASVPGGVANVQDIYALAPLQEGLLYHHISAEHGDPYQQHALFAFDSRQRLEGFAQALQRVIARHDILRTGLFWAQLEAPVQVVWREAPLTVDEFIPQAGEVLAQLREHFSLGRHRMDIRHAPMMHLGFAHDPQHQRWIGMLSFHHLVNDATSMGVLVAEIEAHMSGREAQLGASVPYRNYVAQAMQGKDRAAHEAYFAQMLGDVDEPTLPFGVQRIDSERDPSEEAEHWLGAAFSQRLRQQARQLGVSAASLYHWAWAQVVGAVSSRDDVVFGTVLLGRLQAGEGADRSLGMFINTLPLRVRLTDDSVSVAVKRTHAALSQLLAHEHASLTLAQRCSGVAAPAPLFSALLNYRHGAASASDASRAAWEGIEMIGGEGVDSYPLILSVDDVGEDFRVNALAPQSVGAQRVLGYMTTVLGDLLEALEQAPHAAFQHPSILPADERRHVLHGFNATAREYPASTPVHQVFESWAQAQPQAVAAVHGAQQVSYAELNARANRLAHHLAGLGMPAGSSVAVLLERSIDLLVSQLALSKCALVYVPLDVNAPVERQAFMLSDSQATLLLSHAGLGKALQVQRLDLDQTQFSQLRDDNLAAQVSSEAAAYIMYTSGSTGTPKGVRVPHRAITRLVINNGYADFNQHDRVAFASNPAFDASTLEVWAPLLNGGAVVVIDQDTLLAQHRFAALLQQQAVSVVWMTAGLFHQYAEGLLEAFARLRYLIVGGDVLDPSVIARVLKGGAPRHLLNGYGPTEATTFSTTHEITRADEGSIPIGKPVGNSRAYVLDAHQQPVPVGVTGELYIGGQGVALGYLNRPELTAEKFLVDPFSEGGLMYRTGDLVAWRADGTLQYQGRNDQQVKIRGFRIELGEIETRLAGCPGVKDAVVLARQDEPGQKRLVAYFTERESLDIEALRARLQGQLPEYMVPAAYVRLDSLPLTGNGKVDRKALPAPDQDAVLSRAYEAPEGPVEVALAQLWQTVLKVERVGRHDHFFELGGHSLLAVSLVEQMRKQGLDADLRVLLAQPTLAAMAAAVGQVEHVVVPQSSVPTLERKRRI</sequence>
<dbReference type="CDD" id="cd19544">
    <property type="entry name" value="E-C_NRPS"/>
    <property type="match status" value="6"/>
</dbReference>
<comment type="cofactor">
    <cofactor evidence="1">
        <name>pantetheine 4'-phosphate</name>
        <dbReference type="ChEBI" id="CHEBI:47942"/>
    </cofactor>
</comment>
<evidence type="ECO:0000259" key="4">
    <source>
        <dbReference type="PROSITE" id="PS50075"/>
    </source>
</evidence>
<dbReference type="Proteomes" id="UP000232891">
    <property type="component" value="Unassembled WGS sequence"/>
</dbReference>
<dbReference type="InterPro" id="IPR045851">
    <property type="entry name" value="AMP-bd_C_sf"/>
</dbReference>
<evidence type="ECO:0000313" key="6">
    <source>
        <dbReference type="Proteomes" id="UP000232891"/>
    </source>
</evidence>
<dbReference type="SMART" id="SM00823">
    <property type="entry name" value="PKS_PP"/>
    <property type="match status" value="6"/>
</dbReference>
<dbReference type="CDD" id="cd05930">
    <property type="entry name" value="A_NRPS"/>
    <property type="match status" value="1"/>
</dbReference>
<keyword evidence="6" id="KW-1185">Reference proteome</keyword>
<dbReference type="GeneID" id="55847540"/>
<dbReference type="Gene3D" id="2.30.38.10">
    <property type="entry name" value="Luciferase, Domain 3"/>
    <property type="match status" value="6"/>
</dbReference>
<dbReference type="CDD" id="cd17651">
    <property type="entry name" value="A_NRPS_VisG_like"/>
    <property type="match status" value="2"/>
</dbReference>
<name>A0ABX4QKR1_PSETO</name>
<accession>A0ABX4QKR1</accession>
<feature type="domain" description="Carrier" evidence="4">
    <location>
        <begin position="4257"/>
        <end position="4331"/>
    </location>
</feature>
<evidence type="ECO:0000256" key="2">
    <source>
        <dbReference type="ARBA" id="ARBA00022450"/>
    </source>
</evidence>
<evidence type="ECO:0000313" key="5">
    <source>
        <dbReference type="EMBL" id="PKA77396.1"/>
    </source>
</evidence>
<evidence type="ECO:0000256" key="1">
    <source>
        <dbReference type="ARBA" id="ARBA00001957"/>
    </source>
</evidence>
<feature type="domain" description="Carrier" evidence="4">
    <location>
        <begin position="3193"/>
        <end position="3267"/>
    </location>
</feature>
<keyword evidence="2" id="KW-0596">Phosphopantetheine</keyword>
<dbReference type="PROSITE" id="PS00455">
    <property type="entry name" value="AMP_BINDING"/>
    <property type="match status" value="6"/>
</dbReference>
<evidence type="ECO:0000256" key="3">
    <source>
        <dbReference type="ARBA" id="ARBA00022553"/>
    </source>
</evidence>
<dbReference type="InterPro" id="IPR009081">
    <property type="entry name" value="PP-bd_ACP"/>
</dbReference>
<feature type="domain" description="Carrier" evidence="4">
    <location>
        <begin position="6374"/>
        <end position="6448"/>
    </location>
</feature>
<dbReference type="PROSITE" id="PS50075">
    <property type="entry name" value="CARRIER"/>
    <property type="match status" value="6"/>
</dbReference>
<feature type="domain" description="Carrier" evidence="4">
    <location>
        <begin position="5306"/>
        <end position="5380"/>
    </location>
</feature>
<dbReference type="SUPFAM" id="SSF52777">
    <property type="entry name" value="CoA-dependent acyltransferases"/>
    <property type="match status" value="12"/>
</dbReference>
<reference evidence="5 6" key="1">
    <citation type="submission" date="2017-11" db="EMBL/GenBank/DDBJ databases">
        <title>Genome sequencing of a diverse group of Pseudomonas species.</title>
        <authorList>
            <person name="Loper J."/>
        </authorList>
    </citation>
    <scope>NUCLEOTIDE SEQUENCE [LARGE SCALE GENOMIC DNA]</scope>
    <source>
        <strain evidence="5 6">NCPPB 2192</strain>
    </source>
</reference>
<proteinExistence type="predicted"/>
<dbReference type="Gene3D" id="3.30.559.30">
    <property type="entry name" value="Nonribosomal peptide synthetase, condensation domain"/>
    <property type="match status" value="6"/>
</dbReference>
<protein>
    <submittedName>
        <fullName evidence="5">Amino acid adenylation domain-containing protein</fullName>
    </submittedName>
</protein>
<dbReference type="InterPro" id="IPR044894">
    <property type="entry name" value="TubC_N_sf"/>
</dbReference>
<dbReference type="InterPro" id="IPR036736">
    <property type="entry name" value="ACP-like_sf"/>
</dbReference>
<dbReference type="InterPro" id="IPR020845">
    <property type="entry name" value="AMP-binding_CS"/>
</dbReference>
<dbReference type="Gene3D" id="1.10.10.1830">
    <property type="entry name" value="Non-ribosomal peptide synthase, adenylation domain"/>
    <property type="match status" value="1"/>
</dbReference>
<dbReference type="SUPFAM" id="SSF56801">
    <property type="entry name" value="Acetyl-CoA synthetase-like"/>
    <property type="match status" value="6"/>
</dbReference>
<dbReference type="Gene3D" id="1.10.1200.10">
    <property type="entry name" value="ACP-like"/>
    <property type="match status" value="6"/>
</dbReference>
<dbReference type="PANTHER" id="PTHR45527:SF1">
    <property type="entry name" value="FATTY ACID SYNTHASE"/>
    <property type="match status" value="1"/>
</dbReference>